<dbReference type="RefSeq" id="XP_037222787.1">
    <property type="nucleotide sequence ID" value="XM_037359902.1"/>
</dbReference>
<name>A0A8H6T2U2_9AGAR</name>
<organism evidence="2 3">
    <name type="scientific">Mycena indigotica</name>
    <dbReference type="NCBI Taxonomy" id="2126181"/>
    <lineage>
        <taxon>Eukaryota</taxon>
        <taxon>Fungi</taxon>
        <taxon>Dikarya</taxon>
        <taxon>Basidiomycota</taxon>
        <taxon>Agaricomycotina</taxon>
        <taxon>Agaricomycetes</taxon>
        <taxon>Agaricomycetidae</taxon>
        <taxon>Agaricales</taxon>
        <taxon>Marasmiineae</taxon>
        <taxon>Mycenaceae</taxon>
        <taxon>Mycena</taxon>
    </lineage>
</organism>
<dbReference type="GeneID" id="59342418"/>
<sequence>MLLRLPVEVALETFCGQDIAELLQLSRTSSHLRAFCTNYRALWLTASDAYKLQLPPGETVHTADTSLLLRSAARSVAIAHKWRCSADAPIHALRIHEAQKLYQLTAYAFWAPLRFAQPSFIGPQPPPILSILPGGRTLIIGDLQHLAIHDLEGSHTWKLVTLKTWPRTTSFPPQSVAAANRAVAWDSVDNGQRVVLAVVKSGYTKEHVFDTYLFVFVFDCAAGLDAARVTRMGHTLPDVDADMVSVQASRIFVSSSDTVHAFDLPASVPGSLVSVGTTNEPVDVVRYPKSSPDTTGVAVPDEVPEGGRVVRVDTIYGIVLVFRRGRLWLVQY</sequence>
<evidence type="ECO:0000313" key="3">
    <source>
        <dbReference type="Proteomes" id="UP000636479"/>
    </source>
</evidence>
<accession>A0A8H6T2U2</accession>
<reference evidence="2" key="1">
    <citation type="submission" date="2020-05" db="EMBL/GenBank/DDBJ databases">
        <title>Mycena genomes resolve the evolution of fungal bioluminescence.</title>
        <authorList>
            <person name="Tsai I.J."/>
        </authorList>
    </citation>
    <scope>NUCLEOTIDE SEQUENCE</scope>
    <source>
        <strain evidence="2">171206Taipei</strain>
    </source>
</reference>
<dbReference type="OrthoDB" id="3018431at2759"/>
<comment type="caution">
    <text evidence="2">The sequence shown here is derived from an EMBL/GenBank/DDBJ whole genome shotgun (WGS) entry which is preliminary data.</text>
</comment>
<dbReference type="AlphaFoldDB" id="A0A8H6T2U2"/>
<dbReference type="InterPro" id="IPR001810">
    <property type="entry name" value="F-box_dom"/>
</dbReference>
<protein>
    <submittedName>
        <fullName evidence="2">F-box domain-containing protein</fullName>
    </submittedName>
</protein>
<evidence type="ECO:0000259" key="1">
    <source>
        <dbReference type="PROSITE" id="PS50181"/>
    </source>
</evidence>
<keyword evidence="3" id="KW-1185">Reference proteome</keyword>
<evidence type="ECO:0000313" key="2">
    <source>
        <dbReference type="EMBL" id="KAF7309337.1"/>
    </source>
</evidence>
<dbReference type="PROSITE" id="PS50181">
    <property type="entry name" value="FBOX"/>
    <property type="match status" value="1"/>
</dbReference>
<feature type="domain" description="F-box" evidence="1">
    <location>
        <begin position="1"/>
        <end position="46"/>
    </location>
</feature>
<proteinExistence type="predicted"/>
<dbReference type="EMBL" id="JACAZF010000003">
    <property type="protein sequence ID" value="KAF7309337.1"/>
    <property type="molecule type" value="Genomic_DNA"/>
</dbReference>
<dbReference type="Proteomes" id="UP000636479">
    <property type="component" value="Unassembled WGS sequence"/>
</dbReference>
<gene>
    <name evidence="2" type="ORF">MIND_00304200</name>
</gene>